<protein>
    <submittedName>
        <fullName evidence="2">Divalent cation tolerance protein</fullName>
    </submittedName>
</protein>
<dbReference type="RefSeq" id="WP_097064985.1">
    <property type="nucleotide sequence ID" value="NZ_OBMI01000003.1"/>
</dbReference>
<evidence type="ECO:0000313" key="2">
    <source>
        <dbReference type="EMBL" id="SOB88201.1"/>
    </source>
</evidence>
<dbReference type="GO" id="GO:0005507">
    <property type="term" value="F:copper ion binding"/>
    <property type="evidence" value="ECO:0007669"/>
    <property type="project" value="TreeGrafter"/>
</dbReference>
<gene>
    <name evidence="2" type="ORF">SAMN06297144_3346</name>
</gene>
<dbReference type="Pfam" id="PF03091">
    <property type="entry name" value="CutA1"/>
    <property type="match status" value="1"/>
</dbReference>
<sequence>MNSIALVQVTFADAAEAERIGADMIAERLAACVTIGEPCRSIYRWNGAVERGREVPATFKTTGMRARALAAAILKRHSYELPVIETTAAEVDPAVRSWVEESTR</sequence>
<dbReference type="EMBL" id="OBMI01000003">
    <property type="protein sequence ID" value="SOB88201.1"/>
    <property type="molecule type" value="Genomic_DNA"/>
</dbReference>
<dbReference type="OrthoDB" id="37622at2"/>
<dbReference type="SUPFAM" id="SSF54913">
    <property type="entry name" value="GlnB-like"/>
    <property type="match status" value="1"/>
</dbReference>
<dbReference type="Proteomes" id="UP000219494">
    <property type="component" value="Unassembled WGS sequence"/>
</dbReference>
<reference evidence="2 3" key="1">
    <citation type="submission" date="2017-07" db="EMBL/GenBank/DDBJ databases">
        <authorList>
            <person name="Sun Z.S."/>
            <person name="Albrecht U."/>
            <person name="Echele G."/>
            <person name="Lee C.C."/>
        </authorList>
    </citation>
    <scope>NUCLEOTIDE SEQUENCE [LARGE SCALE GENOMIC DNA]</scope>
    <source>
        <strain evidence="2 3">CGMCC 1.12672</strain>
    </source>
</reference>
<evidence type="ECO:0000313" key="3">
    <source>
        <dbReference type="Proteomes" id="UP000219494"/>
    </source>
</evidence>
<dbReference type="InterPro" id="IPR004323">
    <property type="entry name" value="Ion_tolerance_CutA"/>
</dbReference>
<dbReference type="AlphaFoldDB" id="A0A285R286"/>
<keyword evidence="3" id="KW-1185">Reference proteome</keyword>
<dbReference type="InterPro" id="IPR011322">
    <property type="entry name" value="N-reg_PII-like_a/b"/>
</dbReference>
<proteinExistence type="inferred from homology"/>
<dbReference type="GO" id="GO:0010038">
    <property type="term" value="P:response to metal ion"/>
    <property type="evidence" value="ECO:0007669"/>
    <property type="project" value="InterPro"/>
</dbReference>
<comment type="similarity">
    <text evidence="1">Belongs to the CutA family.</text>
</comment>
<accession>A0A285R286</accession>
<dbReference type="PANTHER" id="PTHR23419:SF8">
    <property type="entry name" value="FI09726P"/>
    <property type="match status" value="1"/>
</dbReference>
<name>A0A285R286_9SPHN</name>
<dbReference type="PANTHER" id="PTHR23419">
    <property type="entry name" value="DIVALENT CATION TOLERANCE CUTA-RELATED"/>
    <property type="match status" value="1"/>
</dbReference>
<organism evidence="2 3">
    <name type="scientific">Sphingomonas guangdongensis</name>
    <dbReference type="NCBI Taxonomy" id="1141890"/>
    <lineage>
        <taxon>Bacteria</taxon>
        <taxon>Pseudomonadati</taxon>
        <taxon>Pseudomonadota</taxon>
        <taxon>Alphaproteobacteria</taxon>
        <taxon>Sphingomonadales</taxon>
        <taxon>Sphingomonadaceae</taxon>
        <taxon>Sphingomonas</taxon>
    </lineage>
</organism>
<dbReference type="Gene3D" id="3.30.70.120">
    <property type="match status" value="1"/>
</dbReference>
<evidence type="ECO:0000256" key="1">
    <source>
        <dbReference type="ARBA" id="ARBA00010169"/>
    </source>
</evidence>
<dbReference type="InterPro" id="IPR015867">
    <property type="entry name" value="N-reg_PII/ATP_PRibTrfase_C"/>
</dbReference>